<dbReference type="EMBL" id="JANPWB010000011">
    <property type="protein sequence ID" value="KAJ1123764.1"/>
    <property type="molecule type" value="Genomic_DNA"/>
</dbReference>
<keyword evidence="3" id="KW-1185">Reference proteome</keyword>
<reference evidence="2" key="1">
    <citation type="journal article" date="2022" name="bioRxiv">
        <title>Sequencing and chromosome-scale assembly of the giantPleurodeles waltlgenome.</title>
        <authorList>
            <person name="Brown T."/>
            <person name="Elewa A."/>
            <person name="Iarovenko S."/>
            <person name="Subramanian E."/>
            <person name="Araus A.J."/>
            <person name="Petzold A."/>
            <person name="Susuki M."/>
            <person name="Suzuki K.-i.T."/>
            <person name="Hayashi T."/>
            <person name="Toyoda A."/>
            <person name="Oliveira C."/>
            <person name="Osipova E."/>
            <person name="Leigh N.D."/>
            <person name="Simon A."/>
            <person name="Yun M.H."/>
        </authorList>
    </citation>
    <scope>NUCLEOTIDE SEQUENCE</scope>
    <source>
        <strain evidence="2">20211129_DDA</strain>
        <tissue evidence="2">Liver</tissue>
    </source>
</reference>
<dbReference type="AlphaFoldDB" id="A0AAV7P7P7"/>
<gene>
    <name evidence="2" type="ORF">NDU88_002231</name>
</gene>
<sequence>MLVKPTRGLRNSVPGTFPPDWLKEEAQEGGSHPGAPEPELAGKASPRPSGLPAPSWCGTLEEGSAHPWAWRGLVRAHELGHAGTDRGRTLNVFCEAYVT</sequence>
<evidence type="ECO:0000313" key="2">
    <source>
        <dbReference type="EMBL" id="KAJ1123764.1"/>
    </source>
</evidence>
<protein>
    <submittedName>
        <fullName evidence="2">Uncharacterized protein</fullName>
    </submittedName>
</protein>
<evidence type="ECO:0000313" key="3">
    <source>
        <dbReference type="Proteomes" id="UP001066276"/>
    </source>
</evidence>
<evidence type="ECO:0000256" key="1">
    <source>
        <dbReference type="SAM" id="MobiDB-lite"/>
    </source>
</evidence>
<comment type="caution">
    <text evidence="2">The sequence shown here is derived from an EMBL/GenBank/DDBJ whole genome shotgun (WGS) entry which is preliminary data.</text>
</comment>
<organism evidence="2 3">
    <name type="scientific">Pleurodeles waltl</name>
    <name type="common">Iberian ribbed newt</name>
    <dbReference type="NCBI Taxonomy" id="8319"/>
    <lineage>
        <taxon>Eukaryota</taxon>
        <taxon>Metazoa</taxon>
        <taxon>Chordata</taxon>
        <taxon>Craniata</taxon>
        <taxon>Vertebrata</taxon>
        <taxon>Euteleostomi</taxon>
        <taxon>Amphibia</taxon>
        <taxon>Batrachia</taxon>
        <taxon>Caudata</taxon>
        <taxon>Salamandroidea</taxon>
        <taxon>Salamandridae</taxon>
        <taxon>Pleurodelinae</taxon>
        <taxon>Pleurodeles</taxon>
    </lineage>
</organism>
<accession>A0AAV7P7P7</accession>
<name>A0AAV7P7P7_PLEWA</name>
<feature type="region of interest" description="Disordered" evidence="1">
    <location>
        <begin position="1"/>
        <end position="58"/>
    </location>
</feature>
<dbReference type="Proteomes" id="UP001066276">
    <property type="component" value="Chromosome 7"/>
</dbReference>
<proteinExistence type="predicted"/>